<dbReference type="KEGG" id="fau:Fraau_3103"/>
<evidence type="ECO:0000259" key="4">
    <source>
        <dbReference type="Pfam" id="PF25963"/>
    </source>
</evidence>
<dbReference type="OrthoDB" id="9811754at2"/>
<reference evidence="5" key="1">
    <citation type="submission" date="2012-02" db="EMBL/GenBank/DDBJ databases">
        <title>The complete genome of Frateuria aurantia DSM 6220.</title>
        <authorList>
            <consortium name="US DOE Joint Genome Institute (JGI-PGF)"/>
            <person name="Lucas S."/>
            <person name="Copeland A."/>
            <person name="Lapidus A."/>
            <person name="Glavina del Rio T."/>
            <person name="Dalin E."/>
            <person name="Tice H."/>
            <person name="Bruce D."/>
            <person name="Goodwin L."/>
            <person name="Pitluck S."/>
            <person name="Peters L."/>
            <person name="Ovchinnikova G."/>
            <person name="Teshima H."/>
            <person name="Kyrpides N."/>
            <person name="Mavromatis K."/>
            <person name="Ivanova N."/>
            <person name="Brettin T."/>
            <person name="Detter J.C."/>
            <person name="Han C."/>
            <person name="Larimer F."/>
            <person name="Land M."/>
            <person name="Hauser L."/>
            <person name="Markowitz V."/>
            <person name="Cheng J.-F."/>
            <person name="Hugenholtz P."/>
            <person name="Woyke T."/>
            <person name="Wu D."/>
            <person name="Brambilla E."/>
            <person name="Klenk H.-P."/>
            <person name="Eisen J.A."/>
        </authorList>
    </citation>
    <scope>NUCLEOTIDE SEQUENCE</scope>
    <source>
        <strain evidence="5">DSM 6220</strain>
    </source>
</reference>
<accession>H8L0D5</accession>
<gene>
    <name evidence="5" type="ordered locus">Fraau_3103</name>
</gene>
<dbReference type="InterPro" id="IPR058625">
    <property type="entry name" value="MdtA-like_BSH"/>
</dbReference>
<dbReference type="Pfam" id="PF25963">
    <property type="entry name" value="Beta-barrel_AAEA"/>
    <property type="match status" value="1"/>
</dbReference>
<dbReference type="EMBL" id="CP003350">
    <property type="protein sequence ID" value="AFC87430.1"/>
    <property type="molecule type" value="Genomic_DNA"/>
</dbReference>
<proteinExistence type="inferred from homology"/>
<dbReference type="STRING" id="767434.Fraau_3103"/>
<sequence length="349" mass="37682">MNTQSVLRFATTLLIFLLAILVGAALWKHYMYSPWTRDGRVRAEVVKIAPDVAGLVTSVNVVDNQFVHQGDVMLVIDQARYQLTLNQLRANRAASQANVEAAVANIAAAKAAVVAKHADYQMYREQAERRQRIPQGTVISVEARSNAVAIARAAEASWHQAEASLGQAEAAHEQALAAETQAEAAVATAELNLRRTEVHAPVDGYATNVTVRVGDYASAGTQQMALIDSHSFYLYGYFEETKLPRLRVGDPVDIRLMAGGIHLKGKIIGVARGITDRDNPTGSNQLANVNPTFNWVRLAQRVPVRISIDPSQMPKGMVLSAGMTATVVVHPLRGAHEETAPAVTASAAH</sequence>
<dbReference type="HOGENOM" id="CLU_018816_15_2_6"/>
<dbReference type="Proteomes" id="UP000005234">
    <property type="component" value="Chromosome"/>
</dbReference>
<dbReference type="PANTHER" id="PTHR30367:SF12">
    <property type="entry name" value="P-HYDROXYBENZOIC ACID EFFLUX PUMP SUBUNIT AAEA"/>
    <property type="match status" value="1"/>
</dbReference>
<dbReference type="InterPro" id="IPR058634">
    <property type="entry name" value="AaeA-lik-b-barrel"/>
</dbReference>
<keyword evidence="2" id="KW-0472">Membrane</keyword>
<dbReference type="Gene3D" id="1.10.287.470">
    <property type="entry name" value="Helix hairpin bin"/>
    <property type="match status" value="1"/>
</dbReference>
<dbReference type="SUPFAM" id="SSF111369">
    <property type="entry name" value="HlyD-like secretion proteins"/>
    <property type="match status" value="2"/>
</dbReference>
<organism evidence="5 6">
    <name type="scientific">Frateuria aurantia (strain ATCC 33424 / DSM 6220 / KCTC 2777 / LMG 1558 / NBRC 3245 / NCIMB 13370)</name>
    <name type="common">Acetobacter aurantius</name>
    <dbReference type="NCBI Taxonomy" id="767434"/>
    <lineage>
        <taxon>Bacteria</taxon>
        <taxon>Pseudomonadati</taxon>
        <taxon>Pseudomonadota</taxon>
        <taxon>Gammaproteobacteria</taxon>
        <taxon>Lysobacterales</taxon>
        <taxon>Rhodanobacteraceae</taxon>
        <taxon>Frateuria</taxon>
    </lineage>
</organism>
<evidence type="ECO:0000256" key="2">
    <source>
        <dbReference type="SAM" id="Phobius"/>
    </source>
</evidence>
<dbReference type="GO" id="GO:0055085">
    <property type="term" value="P:transmembrane transport"/>
    <property type="evidence" value="ECO:0007669"/>
    <property type="project" value="InterPro"/>
</dbReference>
<evidence type="ECO:0000259" key="3">
    <source>
        <dbReference type="Pfam" id="PF25917"/>
    </source>
</evidence>
<keyword evidence="2" id="KW-1133">Transmembrane helix</keyword>
<dbReference type="eggNOG" id="COG1566">
    <property type="taxonomic scope" value="Bacteria"/>
</dbReference>
<feature type="domain" description="p-hydroxybenzoic acid efflux pump subunit AaeA-like beta-barrel" evidence="4">
    <location>
        <begin position="231"/>
        <end position="330"/>
    </location>
</feature>
<protein>
    <submittedName>
        <fullName evidence="5">Multidrug resistance efflux pump</fullName>
    </submittedName>
</protein>
<dbReference type="Gene3D" id="2.40.50.100">
    <property type="match status" value="1"/>
</dbReference>
<keyword evidence="6" id="KW-1185">Reference proteome</keyword>
<dbReference type="PANTHER" id="PTHR30367">
    <property type="entry name" value="P-HYDROXYBENZOIC ACID EFFLUX PUMP SUBUNIT AAEA-RELATED"/>
    <property type="match status" value="1"/>
</dbReference>
<dbReference type="Pfam" id="PF25917">
    <property type="entry name" value="BSH_RND"/>
    <property type="match status" value="1"/>
</dbReference>
<dbReference type="RefSeq" id="WP_014404433.1">
    <property type="nucleotide sequence ID" value="NC_017033.1"/>
</dbReference>
<comment type="similarity">
    <text evidence="1">Belongs to the membrane fusion protein (MFP) (TC 8.A.1) family.</text>
</comment>
<evidence type="ECO:0000256" key="1">
    <source>
        <dbReference type="ARBA" id="ARBA00009477"/>
    </source>
</evidence>
<name>H8L0D5_FRAAD</name>
<evidence type="ECO:0000313" key="5">
    <source>
        <dbReference type="EMBL" id="AFC87430.1"/>
    </source>
</evidence>
<feature type="transmembrane region" description="Helical" evidence="2">
    <location>
        <begin position="6"/>
        <end position="27"/>
    </location>
</feature>
<dbReference type="AlphaFoldDB" id="H8L0D5"/>
<keyword evidence="2" id="KW-0812">Transmembrane</keyword>
<dbReference type="Gene3D" id="2.40.30.170">
    <property type="match status" value="1"/>
</dbReference>
<evidence type="ECO:0000313" key="6">
    <source>
        <dbReference type="Proteomes" id="UP000005234"/>
    </source>
</evidence>
<dbReference type="InterPro" id="IPR050393">
    <property type="entry name" value="MFP_Efflux_Pump"/>
</dbReference>
<feature type="domain" description="Multidrug resistance protein MdtA-like barrel-sandwich hybrid" evidence="3">
    <location>
        <begin position="44"/>
        <end position="227"/>
    </location>
</feature>